<dbReference type="InterPro" id="IPR001478">
    <property type="entry name" value="PDZ"/>
</dbReference>
<dbReference type="PANTHER" id="PTHR24214">
    <property type="entry name" value="PDZ AND LIM DOMAIN PROTEIN ZASP"/>
    <property type="match status" value="1"/>
</dbReference>
<dbReference type="GO" id="GO:0046872">
    <property type="term" value="F:metal ion binding"/>
    <property type="evidence" value="ECO:0007669"/>
    <property type="project" value="UniProtKB-KW"/>
</dbReference>
<dbReference type="GO" id="GO:0030018">
    <property type="term" value="C:Z disc"/>
    <property type="evidence" value="ECO:0007669"/>
    <property type="project" value="TreeGrafter"/>
</dbReference>
<evidence type="ECO:0000256" key="5">
    <source>
        <dbReference type="ARBA" id="ARBA00023038"/>
    </source>
</evidence>
<dbReference type="PROSITE" id="PS50106">
    <property type="entry name" value="PDZ"/>
    <property type="match status" value="1"/>
</dbReference>
<evidence type="ECO:0000313" key="11">
    <source>
        <dbReference type="WBParaSite" id="TREG1_1290.1"/>
    </source>
</evidence>
<keyword evidence="2" id="KW-0963">Cytoplasm</keyword>
<dbReference type="PANTHER" id="PTHR24214:SF38">
    <property type="entry name" value="PDZ AND LIM DOMAIN PROTEIN ZASP-RELATED"/>
    <property type="match status" value="1"/>
</dbReference>
<evidence type="ECO:0000256" key="6">
    <source>
        <dbReference type="PROSITE-ProRule" id="PRU00125"/>
    </source>
</evidence>
<sequence>MASQLYSIRLTREDTSIPWGFRLEGGIDFGHPMNIQHVNPGSIADYSGLRSGDQVIRINQSETKWMRHNDAKMEIIRSNNNLELFVQRDDEIINSFVNSNNIYTSSPVHSMSRSPKPISPQSVNQQTSIWKPKIVSSVHNDQSGFATHTSLEATPANTDLSIGLKHNVSPLPFGQSPPAPGENLITKVADGRYRKISHSSYNSPMGLYNQKNRNQTFERTLSNASGTGNQSIGQPSEISTPTPASPPSMYCGSCGGFIRGVFIKVQGRVPMHPECLKCCKCGIGLRNIGYFYIKEQLYCETHAKQAAPPPQPGMKAVVVYK</sequence>
<dbReference type="GO" id="GO:0005912">
    <property type="term" value="C:adherens junction"/>
    <property type="evidence" value="ECO:0007669"/>
    <property type="project" value="TreeGrafter"/>
</dbReference>
<dbReference type="Pfam" id="PF00412">
    <property type="entry name" value="LIM"/>
    <property type="match status" value="1"/>
</dbReference>
<keyword evidence="5 6" id="KW-0440">LIM domain</keyword>
<dbReference type="SUPFAM" id="SSF57716">
    <property type="entry name" value="Glucocorticoid receptor-like (DNA-binding domain)"/>
    <property type="match status" value="1"/>
</dbReference>
<dbReference type="GO" id="GO:0003779">
    <property type="term" value="F:actin binding"/>
    <property type="evidence" value="ECO:0007669"/>
    <property type="project" value="TreeGrafter"/>
</dbReference>
<reference evidence="11" key="2">
    <citation type="submission" date="2023-11" db="UniProtKB">
        <authorList>
            <consortium name="WormBaseParasite"/>
        </authorList>
    </citation>
    <scope>IDENTIFICATION</scope>
</reference>
<dbReference type="GO" id="GO:0061061">
    <property type="term" value="P:muscle structure development"/>
    <property type="evidence" value="ECO:0007669"/>
    <property type="project" value="TreeGrafter"/>
</dbReference>
<name>A0AA85J4Y6_TRIRE</name>
<evidence type="ECO:0000259" key="9">
    <source>
        <dbReference type="PROSITE" id="PS50106"/>
    </source>
</evidence>
<dbReference type="AlphaFoldDB" id="A0AA85J4Y6"/>
<evidence type="ECO:0000256" key="1">
    <source>
        <dbReference type="ARBA" id="ARBA00004496"/>
    </source>
</evidence>
<dbReference type="GO" id="GO:0051371">
    <property type="term" value="F:muscle alpha-actinin binding"/>
    <property type="evidence" value="ECO:0007669"/>
    <property type="project" value="TreeGrafter"/>
</dbReference>
<feature type="domain" description="LIM zinc-binding" evidence="8">
    <location>
        <begin position="249"/>
        <end position="309"/>
    </location>
</feature>
<dbReference type="Gene3D" id="2.30.42.10">
    <property type="match status" value="1"/>
</dbReference>
<dbReference type="GO" id="GO:0001725">
    <property type="term" value="C:stress fiber"/>
    <property type="evidence" value="ECO:0007669"/>
    <property type="project" value="TreeGrafter"/>
</dbReference>
<dbReference type="PROSITE" id="PS50023">
    <property type="entry name" value="LIM_DOMAIN_2"/>
    <property type="match status" value="1"/>
</dbReference>
<organism evidence="10 11">
    <name type="scientific">Trichobilharzia regenti</name>
    <name type="common">Nasal bird schistosome</name>
    <dbReference type="NCBI Taxonomy" id="157069"/>
    <lineage>
        <taxon>Eukaryota</taxon>
        <taxon>Metazoa</taxon>
        <taxon>Spiralia</taxon>
        <taxon>Lophotrochozoa</taxon>
        <taxon>Platyhelminthes</taxon>
        <taxon>Trematoda</taxon>
        <taxon>Digenea</taxon>
        <taxon>Strigeidida</taxon>
        <taxon>Schistosomatoidea</taxon>
        <taxon>Schistosomatidae</taxon>
        <taxon>Trichobilharzia</taxon>
    </lineage>
</organism>
<evidence type="ECO:0000256" key="2">
    <source>
        <dbReference type="ARBA" id="ARBA00022490"/>
    </source>
</evidence>
<proteinExistence type="predicted"/>
<evidence type="ECO:0000259" key="8">
    <source>
        <dbReference type="PROSITE" id="PS50023"/>
    </source>
</evidence>
<evidence type="ECO:0000256" key="4">
    <source>
        <dbReference type="ARBA" id="ARBA00022833"/>
    </source>
</evidence>
<dbReference type="GO" id="GO:0030036">
    <property type="term" value="P:actin cytoskeleton organization"/>
    <property type="evidence" value="ECO:0007669"/>
    <property type="project" value="TreeGrafter"/>
</dbReference>
<evidence type="ECO:0000256" key="3">
    <source>
        <dbReference type="ARBA" id="ARBA00022723"/>
    </source>
</evidence>
<dbReference type="InterPro" id="IPR036034">
    <property type="entry name" value="PDZ_sf"/>
</dbReference>
<dbReference type="CDD" id="cd23068">
    <property type="entry name" value="PDZ_ZASP52-like"/>
    <property type="match status" value="1"/>
</dbReference>
<dbReference type="InterPro" id="IPR050604">
    <property type="entry name" value="PDZ-LIM_domain"/>
</dbReference>
<dbReference type="Proteomes" id="UP000050795">
    <property type="component" value="Unassembled WGS sequence"/>
</dbReference>
<dbReference type="FunFam" id="2.30.42.10:FF:000055">
    <property type="entry name" value="PDZ and LIM domain protein 3"/>
    <property type="match status" value="1"/>
</dbReference>
<feature type="domain" description="PDZ" evidence="9">
    <location>
        <begin position="7"/>
        <end position="90"/>
    </location>
</feature>
<dbReference type="Gene3D" id="2.10.110.10">
    <property type="entry name" value="Cysteine Rich Protein"/>
    <property type="match status" value="1"/>
</dbReference>
<accession>A0AA85J4Y6</accession>
<evidence type="ECO:0000256" key="7">
    <source>
        <dbReference type="SAM" id="MobiDB-lite"/>
    </source>
</evidence>
<comment type="subcellular location">
    <subcellularLocation>
        <location evidence="1">Cytoplasm</location>
    </subcellularLocation>
</comment>
<dbReference type="SMART" id="SM00228">
    <property type="entry name" value="PDZ"/>
    <property type="match status" value="1"/>
</dbReference>
<protein>
    <submittedName>
        <fullName evidence="11">LIM zinc-binding domain-containing protein</fullName>
    </submittedName>
</protein>
<keyword evidence="4 6" id="KW-0862">Zinc</keyword>
<dbReference type="WBParaSite" id="TREG1_1290.1">
    <property type="protein sequence ID" value="TREG1_1290.1"/>
    <property type="gene ID" value="TREG1_1290"/>
</dbReference>
<feature type="compositionally biased region" description="Polar residues" evidence="7">
    <location>
        <begin position="221"/>
        <end position="242"/>
    </location>
</feature>
<reference evidence="10" key="1">
    <citation type="submission" date="2022-06" db="EMBL/GenBank/DDBJ databases">
        <authorList>
            <person name="Berger JAMES D."/>
            <person name="Berger JAMES D."/>
        </authorList>
    </citation>
    <scope>NUCLEOTIDE SEQUENCE [LARGE SCALE GENOMIC DNA]</scope>
</reference>
<dbReference type="SMART" id="SM00132">
    <property type="entry name" value="LIM"/>
    <property type="match status" value="1"/>
</dbReference>
<keyword evidence="10" id="KW-1185">Reference proteome</keyword>
<dbReference type="Pfam" id="PF00595">
    <property type="entry name" value="PDZ"/>
    <property type="match status" value="1"/>
</dbReference>
<dbReference type="SUPFAM" id="SSF50156">
    <property type="entry name" value="PDZ domain-like"/>
    <property type="match status" value="1"/>
</dbReference>
<dbReference type="CDD" id="cd09360">
    <property type="entry name" value="LIM_ALP_like"/>
    <property type="match status" value="1"/>
</dbReference>
<feature type="region of interest" description="Disordered" evidence="7">
    <location>
        <begin position="106"/>
        <end position="126"/>
    </location>
</feature>
<evidence type="ECO:0000313" key="10">
    <source>
        <dbReference type="Proteomes" id="UP000050795"/>
    </source>
</evidence>
<dbReference type="GO" id="GO:0031941">
    <property type="term" value="C:filamentous actin"/>
    <property type="evidence" value="ECO:0007669"/>
    <property type="project" value="TreeGrafter"/>
</dbReference>
<dbReference type="InterPro" id="IPR001781">
    <property type="entry name" value="Znf_LIM"/>
</dbReference>
<feature type="region of interest" description="Disordered" evidence="7">
    <location>
        <begin position="221"/>
        <end position="244"/>
    </location>
</feature>
<keyword evidence="3 6" id="KW-0479">Metal-binding</keyword>